<dbReference type="Ensembl" id="ENSHHUT00000048214.1">
    <property type="protein sequence ID" value="ENSHHUP00000046504.1"/>
    <property type="gene ID" value="ENSHHUG00000028305.1"/>
</dbReference>
<sequence>MCVVARLLGEKRMDAYLKGAPEVVASLCKKDTVPEDFAEVLEDYTKQGFRVIALAHRRLESKITWHKVQNVNRDHMEANMEFLGLIIMQNKLKAESAGVLEDLRRAHIRTVMVTGDNMLTAISVARDCGMIPPQDRVIIADALPSKDGQSAKINWHYADKHSKHVGKAPHLEVRDGPLVVGVANYSSV</sequence>
<keyword evidence="5" id="KW-0460">Magnesium</keyword>
<dbReference type="FunFam" id="3.40.1110.10:FF:000018">
    <property type="entry name" value="Cation-transporting ATPase"/>
    <property type="match status" value="1"/>
</dbReference>
<evidence type="ECO:0008006" key="9">
    <source>
        <dbReference type="Google" id="ProtNLM"/>
    </source>
</evidence>
<dbReference type="InterPro" id="IPR023299">
    <property type="entry name" value="ATPase_P-typ_cyto_dom_N"/>
</dbReference>
<dbReference type="InterPro" id="IPR023214">
    <property type="entry name" value="HAD_sf"/>
</dbReference>
<evidence type="ECO:0000256" key="3">
    <source>
        <dbReference type="ARBA" id="ARBA00022741"/>
    </source>
</evidence>
<dbReference type="Pfam" id="PF13246">
    <property type="entry name" value="Cation_ATPase"/>
    <property type="match status" value="1"/>
</dbReference>
<dbReference type="SUPFAM" id="SSF56784">
    <property type="entry name" value="HAD-like"/>
    <property type="match status" value="1"/>
</dbReference>
<dbReference type="GO" id="GO:0046872">
    <property type="term" value="F:metal ion binding"/>
    <property type="evidence" value="ECO:0007669"/>
    <property type="project" value="UniProtKB-KW"/>
</dbReference>
<dbReference type="InterPro" id="IPR036412">
    <property type="entry name" value="HAD-like_sf"/>
</dbReference>
<dbReference type="Proteomes" id="UP000314982">
    <property type="component" value="Unassembled WGS sequence"/>
</dbReference>
<proteinExistence type="predicted"/>
<keyword evidence="3" id="KW-0547">Nucleotide-binding</keyword>
<dbReference type="InterPro" id="IPR006544">
    <property type="entry name" value="P-type_TPase_V"/>
</dbReference>
<keyword evidence="4" id="KW-0067">ATP-binding</keyword>
<dbReference type="PANTHER" id="PTHR45630">
    <property type="entry name" value="CATION-TRANSPORTING ATPASE-RELATED"/>
    <property type="match status" value="1"/>
</dbReference>
<evidence type="ECO:0000256" key="1">
    <source>
        <dbReference type="ARBA" id="ARBA00004141"/>
    </source>
</evidence>
<evidence type="ECO:0000256" key="5">
    <source>
        <dbReference type="ARBA" id="ARBA00022842"/>
    </source>
</evidence>
<dbReference type="GeneTree" id="ENSGT00940000155941"/>
<name>A0A4W5NAC7_9TELE</name>
<dbReference type="Gene3D" id="3.40.50.1000">
    <property type="entry name" value="HAD superfamily/HAD-like"/>
    <property type="match status" value="1"/>
</dbReference>
<evidence type="ECO:0000313" key="7">
    <source>
        <dbReference type="Ensembl" id="ENSHHUP00000046504.1"/>
    </source>
</evidence>
<keyword evidence="2" id="KW-0479">Metal-binding</keyword>
<reference evidence="7" key="3">
    <citation type="submission" date="2025-09" db="UniProtKB">
        <authorList>
            <consortium name="Ensembl"/>
        </authorList>
    </citation>
    <scope>IDENTIFICATION</scope>
</reference>
<dbReference type="GO" id="GO:0031902">
    <property type="term" value="C:late endosome membrane"/>
    <property type="evidence" value="ECO:0007669"/>
    <property type="project" value="TreeGrafter"/>
</dbReference>
<evidence type="ECO:0000313" key="8">
    <source>
        <dbReference type="Proteomes" id="UP000314982"/>
    </source>
</evidence>
<evidence type="ECO:0000256" key="2">
    <source>
        <dbReference type="ARBA" id="ARBA00022723"/>
    </source>
</evidence>
<dbReference type="GO" id="GO:0006874">
    <property type="term" value="P:intracellular calcium ion homeostasis"/>
    <property type="evidence" value="ECO:0007669"/>
    <property type="project" value="TreeGrafter"/>
</dbReference>
<accession>A0A4W5NAC7</accession>
<dbReference type="GO" id="GO:0019829">
    <property type="term" value="F:ATPase-coupled monoatomic cation transmembrane transporter activity"/>
    <property type="evidence" value="ECO:0007669"/>
    <property type="project" value="TreeGrafter"/>
</dbReference>
<dbReference type="AlphaFoldDB" id="A0A4W5NAC7"/>
<reference evidence="8" key="1">
    <citation type="submission" date="2018-06" db="EMBL/GenBank/DDBJ databases">
        <title>Genome assembly of Danube salmon.</title>
        <authorList>
            <person name="Macqueen D.J."/>
            <person name="Gundappa M.K."/>
        </authorList>
    </citation>
    <scope>NUCLEOTIDE SEQUENCE [LARGE SCALE GENOMIC DNA]</scope>
</reference>
<dbReference type="SUPFAM" id="SSF81660">
    <property type="entry name" value="Metal cation-transporting ATPase, ATP-binding domain N"/>
    <property type="match status" value="1"/>
</dbReference>
<dbReference type="GO" id="GO:0015203">
    <property type="term" value="F:polyamine transmembrane transporter activity"/>
    <property type="evidence" value="ECO:0007669"/>
    <property type="project" value="TreeGrafter"/>
</dbReference>
<organism evidence="7 8">
    <name type="scientific">Hucho hucho</name>
    <name type="common">huchen</name>
    <dbReference type="NCBI Taxonomy" id="62062"/>
    <lineage>
        <taxon>Eukaryota</taxon>
        <taxon>Metazoa</taxon>
        <taxon>Chordata</taxon>
        <taxon>Craniata</taxon>
        <taxon>Vertebrata</taxon>
        <taxon>Euteleostomi</taxon>
        <taxon>Actinopterygii</taxon>
        <taxon>Neopterygii</taxon>
        <taxon>Teleostei</taxon>
        <taxon>Protacanthopterygii</taxon>
        <taxon>Salmoniformes</taxon>
        <taxon>Salmonidae</taxon>
        <taxon>Salmoninae</taxon>
        <taxon>Hucho</taxon>
    </lineage>
</organism>
<dbReference type="PANTHER" id="PTHR45630:SF12">
    <property type="entry name" value="POLYAMINE-TRANSPORTING ATPASE 13A3"/>
    <property type="match status" value="1"/>
</dbReference>
<evidence type="ECO:0000256" key="6">
    <source>
        <dbReference type="ARBA" id="ARBA00022967"/>
    </source>
</evidence>
<reference evidence="7" key="2">
    <citation type="submission" date="2025-08" db="UniProtKB">
        <authorList>
            <consortium name="Ensembl"/>
        </authorList>
    </citation>
    <scope>IDENTIFICATION</scope>
</reference>
<keyword evidence="6" id="KW-1278">Translocase</keyword>
<comment type="subcellular location">
    <subcellularLocation>
        <location evidence="1">Membrane</location>
        <topology evidence="1">Multi-pass membrane protein</topology>
    </subcellularLocation>
</comment>
<keyword evidence="8" id="KW-1185">Reference proteome</keyword>
<dbReference type="GO" id="GO:0005524">
    <property type="term" value="F:ATP binding"/>
    <property type="evidence" value="ECO:0007669"/>
    <property type="project" value="UniProtKB-KW"/>
</dbReference>
<dbReference type="Gene3D" id="3.40.1110.10">
    <property type="entry name" value="Calcium-transporting ATPase, cytoplasmic domain N"/>
    <property type="match status" value="1"/>
</dbReference>
<dbReference type="GO" id="GO:0140358">
    <property type="term" value="F:P-type transmembrane transporter activity"/>
    <property type="evidence" value="ECO:0007669"/>
    <property type="project" value="InterPro"/>
</dbReference>
<dbReference type="STRING" id="62062.ENSHHUP00000046504"/>
<protein>
    <recommendedName>
        <fullName evidence="9">ATPase 13A3</fullName>
    </recommendedName>
</protein>
<evidence type="ECO:0000256" key="4">
    <source>
        <dbReference type="ARBA" id="ARBA00022840"/>
    </source>
</evidence>